<dbReference type="AlphaFoldDB" id="A0A157QMB6"/>
<feature type="region of interest" description="Disordered" evidence="1">
    <location>
        <begin position="1"/>
        <end position="32"/>
    </location>
</feature>
<protein>
    <submittedName>
        <fullName evidence="2">Uncharacterized protein</fullName>
    </submittedName>
</protein>
<dbReference type="Proteomes" id="UP000077037">
    <property type="component" value="Unassembled WGS sequence"/>
</dbReference>
<sequence>MALWRSGPGNVQAQPPKHSGMSVIKSSTKNTRGVRSDNVKEIRMILLISVINEVVGM</sequence>
<gene>
    <name evidence="2" type="ORF">SAMEA1982600_03715</name>
</gene>
<accession>A0A157QMB6</accession>
<evidence type="ECO:0000256" key="1">
    <source>
        <dbReference type="SAM" id="MobiDB-lite"/>
    </source>
</evidence>
<organism evidence="2 3">
    <name type="scientific">Bordetella ansorpii</name>
    <dbReference type="NCBI Taxonomy" id="288768"/>
    <lineage>
        <taxon>Bacteria</taxon>
        <taxon>Pseudomonadati</taxon>
        <taxon>Pseudomonadota</taxon>
        <taxon>Betaproteobacteria</taxon>
        <taxon>Burkholderiales</taxon>
        <taxon>Alcaligenaceae</taxon>
        <taxon>Bordetella</taxon>
    </lineage>
</organism>
<evidence type="ECO:0000313" key="2">
    <source>
        <dbReference type="EMBL" id="SAI46754.1"/>
    </source>
</evidence>
<dbReference type="EMBL" id="FKBS01000025">
    <property type="protein sequence ID" value="SAI46754.1"/>
    <property type="molecule type" value="Genomic_DNA"/>
</dbReference>
<reference evidence="2 3" key="1">
    <citation type="submission" date="2016-03" db="EMBL/GenBank/DDBJ databases">
        <authorList>
            <consortium name="Pathogen Informatics"/>
        </authorList>
    </citation>
    <scope>NUCLEOTIDE SEQUENCE [LARGE SCALE GENOMIC DNA]</scope>
    <source>
        <strain evidence="2 3">NCTC13364</strain>
    </source>
</reference>
<name>A0A157QMB6_9BORD</name>
<proteinExistence type="predicted"/>
<evidence type="ECO:0000313" key="3">
    <source>
        <dbReference type="Proteomes" id="UP000077037"/>
    </source>
</evidence>